<protein>
    <submittedName>
        <fullName evidence="2">Uncharacterized protein</fullName>
    </submittedName>
</protein>
<reference evidence="2 3" key="1">
    <citation type="submission" date="2024-01" db="EMBL/GenBank/DDBJ databases">
        <title>Genome assemblies of Stephania.</title>
        <authorList>
            <person name="Yang L."/>
        </authorList>
    </citation>
    <scope>NUCLEOTIDE SEQUENCE [LARGE SCALE GENOMIC DNA]</scope>
    <source>
        <strain evidence="2">QJT</strain>
        <tissue evidence="2">Leaf</tissue>
    </source>
</reference>
<sequence length="70" mass="7919">MYRGATPELYLPKEPIQSYTKNHQSRHGNQRFPSTSPSNPTKPSKNRLEKCGSSVDFESNFGISQVFSID</sequence>
<dbReference type="AlphaFoldDB" id="A0AAP0KQZ6"/>
<dbReference type="EMBL" id="JBBNAE010000001">
    <property type="protein sequence ID" value="KAK9156032.1"/>
    <property type="molecule type" value="Genomic_DNA"/>
</dbReference>
<accession>A0AAP0KQZ6</accession>
<gene>
    <name evidence="2" type="ORF">Sjap_003512</name>
</gene>
<evidence type="ECO:0000313" key="2">
    <source>
        <dbReference type="EMBL" id="KAK9156032.1"/>
    </source>
</evidence>
<name>A0AAP0KQZ6_9MAGN</name>
<evidence type="ECO:0000256" key="1">
    <source>
        <dbReference type="SAM" id="MobiDB-lite"/>
    </source>
</evidence>
<proteinExistence type="predicted"/>
<evidence type="ECO:0000313" key="3">
    <source>
        <dbReference type="Proteomes" id="UP001417504"/>
    </source>
</evidence>
<comment type="caution">
    <text evidence="2">The sequence shown here is derived from an EMBL/GenBank/DDBJ whole genome shotgun (WGS) entry which is preliminary data.</text>
</comment>
<keyword evidence="3" id="KW-1185">Reference proteome</keyword>
<organism evidence="2 3">
    <name type="scientific">Stephania japonica</name>
    <dbReference type="NCBI Taxonomy" id="461633"/>
    <lineage>
        <taxon>Eukaryota</taxon>
        <taxon>Viridiplantae</taxon>
        <taxon>Streptophyta</taxon>
        <taxon>Embryophyta</taxon>
        <taxon>Tracheophyta</taxon>
        <taxon>Spermatophyta</taxon>
        <taxon>Magnoliopsida</taxon>
        <taxon>Ranunculales</taxon>
        <taxon>Menispermaceae</taxon>
        <taxon>Menispermoideae</taxon>
        <taxon>Cissampelideae</taxon>
        <taxon>Stephania</taxon>
    </lineage>
</organism>
<feature type="compositionally biased region" description="Low complexity" evidence="1">
    <location>
        <begin position="33"/>
        <end position="43"/>
    </location>
</feature>
<feature type="region of interest" description="Disordered" evidence="1">
    <location>
        <begin position="1"/>
        <end position="51"/>
    </location>
</feature>
<dbReference type="Proteomes" id="UP001417504">
    <property type="component" value="Unassembled WGS sequence"/>
</dbReference>